<evidence type="ECO:0000313" key="1">
    <source>
        <dbReference type="EMBL" id="KAL1605113.1"/>
    </source>
</evidence>
<accession>A0ABR3RLQ2</accession>
<comment type="caution">
    <text evidence="1">The sequence shown here is derived from an EMBL/GenBank/DDBJ whole genome shotgun (WGS) entry which is preliminary data.</text>
</comment>
<protein>
    <recommendedName>
        <fullName evidence="3">Transposase</fullName>
    </recommendedName>
</protein>
<sequence length="281" mass="31712">MWTSLDSWEDLLTANLAYLASEIDVSPNYGVPISPETIPLLTGLKRLHEYGLLSTGSQPGDQWTSYKADRGWIQGKQRPYYDFLIPTVHEMVDVAKVHKLVDALMKHEDIVTTVWSDSDEYPKSEKGKINEAREVAPTLPDTAQNEAGKATDKTYYFRSNASPRFHWVTLYREAGTAEKLRDMDWTPRTHSGPTNVDNIPEGSSTCGNGPNRQRFQGVMNARPLAVQIAAREWTTTLNLQILVERTCQKVGLGKKFKHVLTRKLMVEVMDTASVSQLDERT</sequence>
<organism evidence="1 2">
    <name type="scientific">Paraconiothyrium brasiliense</name>
    <dbReference type="NCBI Taxonomy" id="300254"/>
    <lineage>
        <taxon>Eukaryota</taxon>
        <taxon>Fungi</taxon>
        <taxon>Dikarya</taxon>
        <taxon>Ascomycota</taxon>
        <taxon>Pezizomycotina</taxon>
        <taxon>Dothideomycetes</taxon>
        <taxon>Pleosporomycetidae</taxon>
        <taxon>Pleosporales</taxon>
        <taxon>Massarineae</taxon>
        <taxon>Didymosphaeriaceae</taxon>
        <taxon>Paraconiothyrium</taxon>
    </lineage>
</organism>
<reference evidence="1 2" key="1">
    <citation type="submission" date="2024-02" db="EMBL/GenBank/DDBJ databases">
        <title>De novo assembly and annotation of 12 fungi associated with fruit tree decline syndrome in Ontario, Canada.</title>
        <authorList>
            <person name="Sulman M."/>
            <person name="Ellouze W."/>
            <person name="Ilyukhin E."/>
        </authorList>
    </citation>
    <scope>NUCLEOTIDE SEQUENCE [LARGE SCALE GENOMIC DNA]</scope>
    <source>
        <strain evidence="1 2">M42-189</strain>
    </source>
</reference>
<name>A0ABR3RLQ2_9PLEO</name>
<keyword evidence="2" id="KW-1185">Reference proteome</keyword>
<dbReference type="EMBL" id="JAKJXO020000005">
    <property type="protein sequence ID" value="KAL1605113.1"/>
    <property type="molecule type" value="Genomic_DNA"/>
</dbReference>
<gene>
    <name evidence="1" type="ORF">SLS60_004656</name>
</gene>
<evidence type="ECO:0000313" key="2">
    <source>
        <dbReference type="Proteomes" id="UP001521785"/>
    </source>
</evidence>
<evidence type="ECO:0008006" key="3">
    <source>
        <dbReference type="Google" id="ProtNLM"/>
    </source>
</evidence>
<dbReference type="Proteomes" id="UP001521785">
    <property type="component" value="Unassembled WGS sequence"/>
</dbReference>
<proteinExistence type="predicted"/>